<comment type="caution">
    <text evidence="1">The sequence shown here is derived from an EMBL/GenBank/DDBJ whole genome shotgun (WGS) entry which is preliminary data.</text>
</comment>
<proteinExistence type="predicted"/>
<evidence type="ECO:0000313" key="1">
    <source>
        <dbReference type="EMBL" id="KKL98290.1"/>
    </source>
</evidence>
<dbReference type="EMBL" id="LAZR01017958">
    <property type="protein sequence ID" value="KKL98290.1"/>
    <property type="molecule type" value="Genomic_DNA"/>
</dbReference>
<protein>
    <submittedName>
        <fullName evidence="1">Uncharacterized protein</fullName>
    </submittedName>
</protein>
<sequence length="161" mass="17651">MAKEAPDYTASGVNLCNPPEVRELLDLYIVAQNQAWAAQEAIEAVIPEDLKEGNSAASVALGDARNALRAAVEEHGGYQDVGTETYALFQVRRTPQYSIVPFLGMKKYEQFVPLVVKNTIDPDALKGQIRGKLLTEAELVEDGVITYKETQAFILKVPEAN</sequence>
<gene>
    <name evidence="1" type="ORF">LCGC14_1825910</name>
</gene>
<accession>A0A0F9IX84</accession>
<organism evidence="1">
    <name type="scientific">marine sediment metagenome</name>
    <dbReference type="NCBI Taxonomy" id="412755"/>
    <lineage>
        <taxon>unclassified sequences</taxon>
        <taxon>metagenomes</taxon>
        <taxon>ecological metagenomes</taxon>
    </lineage>
</organism>
<reference evidence="1" key="1">
    <citation type="journal article" date="2015" name="Nature">
        <title>Complex archaea that bridge the gap between prokaryotes and eukaryotes.</title>
        <authorList>
            <person name="Spang A."/>
            <person name="Saw J.H."/>
            <person name="Jorgensen S.L."/>
            <person name="Zaremba-Niedzwiedzka K."/>
            <person name="Martijn J."/>
            <person name="Lind A.E."/>
            <person name="van Eijk R."/>
            <person name="Schleper C."/>
            <person name="Guy L."/>
            <person name="Ettema T.J."/>
        </authorList>
    </citation>
    <scope>NUCLEOTIDE SEQUENCE</scope>
</reference>
<name>A0A0F9IX84_9ZZZZ</name>
<dbReference type="AlphaFoldDB" id="A0A0F9IX84"/>